<dbReference type="InterPro" id="IPR004358">
    <property type="entry name" value="Sig_transdc_His_kin-like_C"/>
</dbReference>
<dbReference type="InterPro" id="IPR036097">
    <property type="entry name" value="HisK_dim/P_sf"/>
</dbReference>
<evidence type="ECO:0000259" key="9">
    <source>
        <dbReference type="PROSITE" id="PS50113"/>
    </source>
</evidence>
<dbReference type="InterPro" id="IPR005467">
    <property type="entry name" value="His_kinase_dom"/>
</dbReference>
<keyword evidence="11" id="KW-1185">Reference proteome</keyword>
<dbReference type="SMART" id="SM00091">
    <property type="entry name" value="PAS"/>
    <property type="match status" value="3"/>
</dbReference>
<dbReference type="EMBL" id="JAMXFA010000029">
    <property type="protein sequence ID" value="MCT7979926.1"/>
    <property type="molecule type" value="Genomic_DNA"/>
</dbReference>
<protein>
    <recommendedName>
        <fullName evidence="2">histidine kinase</fullName>
        <ecNumber evidence="2">2.7.13.3</ecNumber>
    </recommendedName>
</protein>
<feature type="domain" description="PAS" evidence="8">
    <location>
        <begin position="154"/>
        <end position="206"/>
    </location>
</feature>
<evidence type="ECO:0000259" key="8">
    <source>
        <dbReference type="PROSITE" id="PS50112"/>
    </source>
</evidence>
<dbReference type="Gene3D" id="3.30.565.10">
    <property type="entry name" value="Histidine kinase-like ATPase, C-terminal domain"/>
    <property type="match status" value="1"/>
</dbReference>
<dbReference type="RefSeq" id="WP_261236533.1">
    <property type="nucleotide sequence ID" value="NZ_JAMXFA010000029.1"/>
</dbReference>
<feature type="domain" description="PAS" evidence="8">
    <location>
        <begin position="304"/>
        <end position="380"/>
    </location>
</feature>
<feature type="coiled-coil region" evidence="6">
    <location>
        <begin position="437"/>
        <end position="474"/>
    </location>
</feature>
<dbReference type="CDD" id="cd00130">
    <property type="entry name" value="PAS"/>
    <property type="match status" value="3"/>
</dbReference>
<evidence type="ECO:0000256" key="3">
    <source>
        <dbReference type="ARBA" id="ARBA00022553"/>
    </source>
</evidence>
<dbReference type="PANTHER" id="PTHR43065">
    <property type="entry name" value="SENSOR HISTIDINE KINASE"/>
    <property type="match status" value="1"/>
</dbReference>
<dbReference type="InterPro" id="IPR003594">
    <property type="entry name" value="HATPase_dom"/>
</dbReference>
<dbReference type="InterPro" id="IPR036890">
    <property type="entry name" value="HATPase_C_sf"/>
</dbReference>
<accession>A0ABT2NF93</accession>
<sequence>MSIKIVELECDAGEEILKFPFFDLSDDLLCVINSNGDFQHINGSGEKILGFRSSELQQKSFLDGVHPEDRFSTREQLAQLSENLGAIAFENRYQCKNGDYKRLSWKAQWRGSEHLIWAIARELSPVPAQSRESLHPAEDYQAFFDLSLDLFCTVSFDGYFRSLNPAWEKTLGFTPEELRSTAFIEFVHPQDHQSTLTEFVKLLQGCNTYSFENRYRCKNGDYRWLLWSACLGRDRQYIYAIAHDITERKYAEIEGDRAYEETRTFVNQLEVKLQSRSLAFNSAIYKLQNEIAERRETEKSLEKEREFLKALLNTVDAGIIAGDAKGNLILFNRSIRDLYGLPDDSIPPEDWLNYYDLYQGDGMTPISPEQIPLKRALNGERVNKEEIVIAPKVGEPRIAVASGEPIFDEEGDKIGAVIVFHDITESKQKALALQESAYEKNELIQSLQNQAEQLQNTLQELQRTQTQLIQSEKMSSLGQLVAGVAHEINNPVNFIYGNLAHVNDYLADLLKLLNLYQIHYPEPVQEIHEFQEDIDLDFLQSDLPKLLNSMKVGAERIRQIVLSLRNFSRLNEADCKPADIHEGIDNTLLILHNRLREKSGNLGISVVKEYGKIPRIECYPAQLNQAIINIMTNAIDALETLKGKEGLSEKTPTLRIRTEWLDNQWVAIHIEDNGPGMTPEVKEQIFNPFFTTKPVGKGTGLGLSIAYQIISHKHSGELICNSEPGQGTEFVIQIPLKQPPL</sequence>
<feature type="domain" description="PAC" evidence="9">
    <location>
        <begin position="383"/>
        <end position="435"/>
    </location>
</feature>
<dbReference type="InterPro" id="IPR035965">
    <property type="entry name" value="PAS-like_dom_sf"/>
</dbReference>
<dbReference type="SUPFAM" id="SSF47384">
    <property type="entry name" value="Homodimeric domain of signal transducing histidine kinase"/>
    <property type="match status" value="1"/>
</dbReference>
<dbReference type="PRINTS" id="PR00344">
    <property type="entry name" value="BCTRLSENSOR"/>
</dbReference>
<comment type="caution">
    <text evidence="10">The sequence shown here is derived from an EMBL/GenBank/DDBJ whole genome shotgun (WGS) entry which is preliminary data.</text>
</comment>
<dbReference type="PROSITE" id="PS50112">
    <property type="entry name" value="PAS"/>
    <property type="match status" value="3"/>
</dbReference>
<dbReference type="InterPro" id="IPR013655">
    <property type="entry name" value="PAS_fold_3"/>
</dbReference>
<dbReference type="Pfam" id="PF08447">
    <property type="entry name" value="PAS_3"/>
    <property type="match status" value="2"/>
</dbReference>
<dbReference type="Pfam" id="PF08448">
    <property type="entry name" value="PAS_4"/>
    <property type="match status" value="1"/>
</dbReference>
<keyword evidence="5" id="KW-0902">Two-component regulatory system</keyword>
<reference evidence="10 11" key="1">
    <citation type="journal article" date="2022" name="Front. Microbiol.">
        <title>High genomic differentiation and limited gene flow indicate recent cryptic speciation within the genus Laspinema (cyanobacteria).</title>
        <authorList>
            <person name="Stanojkovic A."/>
            <person name="Skoupy S."/>
            <person name="Skaloud P."/>
            <person name="Dvorak P."/>
        </authorList>
    </citation>
    <scope>NUCLEOTIDE SEQUENCE [LARGE SCALE GENOMIC DNA]</scope>
    <source>
        <strain evidence="10 11">D3b</strain>
    </source>
</reference>
<dbReference type="SUPFAM" id="SSF55874">
    <property type="entry name" value="ATPase domain of HSP90 chaperone/DNA topoisomerase II/histidine kinase"/>
    <property type="match status" value="1"/>
</dbReference>
<dbReference type="InterPro" id="IPR013656">
    <property type="entry name" value="PAS_4"/>
</dbReference>
<dbReference type="NCBIfam" id="TIGR00229">
    <property type="entry name" value="sensory_box"/>
    <property type="match status" value="3"/>
</dbReference>
<feature type="domain" description="Histidine kinase" evidence="7">
    <location>
        <begin position="483"/>
        <end position="738"/>
    </location>
</feature>
<dbReference type="InterPro" id="IPR001610">
    <property type="entry name" value="PAC"/>
</dbReference>
<dbReference type="Pfam" id="PF02518">
    <property type="entry name" value="HATPase_c"/>
    <property type="match status" value="1"/>
</dbReference>
<dbReference type="PROSITE" id="PS50109">
    <property type="entry name" value="HIS_KIN"/>
    <property type="match status" value="1"/>
</dbReference>
<dbReference type="Gene3D" id="3.30.450.20">
    <property type="entry name" value="PAS domain"/>
    <property type="match status" value="3"/>
</dbReference>
<evidence type="ECO:0000256" key="6">
    <source>
        <dbReference type="SAM" id="Coils"/>
    </source>
</evidence>
<dbReference type="InterPro" id="IPR000700">
    <property type="entry name" value="PAS-assoc_C"/>
</dbReference>
<keyword evidence="4" id="KW-0808">Transferase</keyword>
<evidence type="ECO:0000256" key="4">
    <source>
        <dbReference type="ARBA" id="ARBA00022777"/>
    </source>
</evidence>
<organism evidence="10 11">
    <name type="scientific">Laspinema olomoucense D3b</name>
    <dbReference type="NCBI Taxonomy" id="2953688"/>
    <lineage>
        <taxon>Bacteria</taxon>
        <taxon>Bacillati</taxon>
        <taxon>Cyanobacteriota</taxon>
        <taxon>Cyanophyceae</taxon>
        <taxon>Oscillatoriophycideae</taxon>
        <taxon>Oscillatoriales</taxon>
        <taxon>Laspinemataceae</taxon>
        <taxon>Laspinema</taxon>
        <taxon>Laspinema olomoucense</taxon>
    </lineage>
</organism>
<dbReference type="Proteomes" id="UP001525961">
    <property type="component" value="Unassembled WGS sequence"/>
</dbReference>
<evidence type="ECO:0000256" key="1">
    <source>
        <dbReference type="ARBA" id="ARBA00000085"/>
    </source>
</evidence>
<name>A0ABT2NF93_9CYAN</name>
<proteinExistence type="predicted"/>
<keyword evidence="6" id="KW-0175">Coiled coil</keyword>
<keyword evidence="4" id="KW-0418">Kinase</keyword>
<evidence type="ECO:0000256" key="2">
    <source>
        <dbReference type="ARBA" id="ARBA00012438"/>
    </source>
</evidence>
<dbReference type="InterPro" id="IPR000014">
    <property type="entry name" value="PAS"/>
</dbReference>
<dbReference type="InterPro" id="IPR003661">
    <property type="entry name" value="HisK_dim/P_dom"/>
</dbReference>
<evidence type="ECO:0000313" key="11">
    <source>
        <dbReference type="Proteomes" id="UP001525961"/>
    </source>
</evidence>
<dbReference type="PROSITE" id="PS50113">
    <property type="entry name" value="PAC"/>
    <property type="match status" value="1"/>
</dbReference>
<keyword evidence="3" id="KW-0597">Phosphoprotein</keyword>
<dbReference type="EC" id="2.7.13.3" evidence="2"/>
<dbReference type="PANTHER" id="PTHR43065:SF50">
    <property type="entry name" value="HISTIDINE KINASE"/>
    <property type="match status" value="1"/>
</dbReference>
<dbReference type="SMART" id="SM00388">
    <property type="entry name" value="HisKA"/>
    <property type="match status" value="1"/>
</dbReference>
<gene>
    <name evidence="10" type="ORF">NG792_19595</name>
</gene>
<dbReference type="SMART" id="SM00086">
    <property type="entry name" value="PAC"/>
    <property type="match status" value="2"/>
</dbReference>
<evidence type="ECO:0000313" key="10">
    <source>
        <dbReference type="EMBL" id="MCT7979926.1"/>
    </source>
</evidence>
<feature type="domain" description="PAS" evidence="8">
    <location>
        <begin position="31"/>
        <end position="84"/>
    </location>
</feature>
<dbReference type="Gene3D" id="1.10.287.130">
    <property type="match status" value="1"/>
</dbReference>
<evidence type="ECO:0000256" key="5">
    <source>
        <dbReference type="ARBA" id="ARBA00023012"/>
    </source>
</evidence>
<comment type="catalytic activity">
    <reaction evidence="1">
        <text>ATP + protein L-histidine = ADP + protein N-phospho-L-histidine.</text>
        <dbReference type="EC" id="2.7.13.3"/>
    </reaction>
</comment>
<dbReference type="SMART" id="SM00387">
    <property type="entry name" value="HATPase_c"/>
    <property type="match status" value="1"/>
</dbReference>
<dbReference type="CDD" id="cd00082">
    <property type="entry name" value="HisKA"/>
    <property type="match status" value="1"/>
</dbReference>
<evidence type="ECO:0000259" key="7">
    <source>
        <dbReference type="PROSITE" id="PS50109"/>
    </source>
</evidence>
<dbReference type="SUPFAM" id="SSF55785">
    <property type="entry name" value="PYP-like sensor domain (PAS domain)"/>
    <property type="match status" value="3"/>
</dbReference>